<dbReference type="GeneID" id="79857387"/>
<sequence>MTKGTPANISQLVKDANNKSSWKIRLAALNELKQYDCQQSRDVITRLALHDKVYKVKEEAFRAAQAMGITYRGNPIRLGRKDIGFKTKDFTKVFLRIKREKSMEELDLQLFKEAFKTIAAEMYDVMEFEKGQKFDDWITNTYKCLPKK</sequence>
<organism evidence="1 2">
    <name type="scientific">Clostridium innocuum</name>
    <dbReference type="NCBI Taxonomy" id="1522"/>
    <lineage>
        <taxon>Bacteria</taxon>
        <taxon>Bacillati</taxon>
        <taxon>Bacillota</taxon>
        <taxon>Clostridia</taxon>
        <taxon>Eubacteriales</taxon>
        <taxon>Clostridiaceae</taxon>
        <taxon>Clostridium</taxon>
    </lineage>
</organism>
<dbReference type="EMBL" id="CP048838">
    <property type="protein sequence ID" value="QJA04234.1"/>
    <property type="molecule type" value="Genomic_DNA"/>
</dbReference>
<dbReference type="RefSeq" id="WP_009447122.1">
    <property type="nucleotide sequence ID" value="NZ_BAAACC010000041.1"/>
</dbReference>
<name>A0AAP9MJZ9_CLOIN</name>
<protein>
    <submittedName>
        <fullName evidence="1">HEAT repeat domain-containing protein</fullName>
    </submittedName>
</protein>
<evidence type="ECO:0000313" key="1">
    <source>
        <dbReference type="EMBL" id="QJA04234.1"/>
    </source>
</evidence>
<dbReference type="AlphaFoldDB" id="A0AAP9MJZ9"/>
<reference evidence="1 2" key="1">
    <citation type="submission" date="2020-02" db="EMBL/GenBank/DDBJ databases">
        <authorList>
            <person name="Kociolek L.K."/>
            <person name="Ozer E.A."/>
        </authorList>
    </citation>
    <scope>NUCLEOTIDE SEQUENCE [LARGE SCALE GENOMIC DNA]</scope>
    <source>
        <strain evidence="1 2">ATCC 14501</strain>
    </source>
</reference>
<gene>
    <name evidence="1" type="ORF">G4D54_18250</name>
</gene>
<evidence type="ECO:0000313" key="2">
    <source>
        <dbReference type="Proteomes" id="UP000503330"/>
    </source>
</evidence>
<proteinExistence type="predicted"/>
<dbReference type="Proteomes" id="UP000503330">
    <property type="component" value="Chromosome"/>
</dbReference>
<accession>A0AAP9MJZ9</accession>